<proteinExistence type="predicted"/>
<dbReference type="SUPFAM" id="SSF50370">
    <property type="entry name" value="Ricin B-like lectins"/>
    <property type="match status" value="1"/>
</dbReference>
<dbReference type="AlphaFoldDB" id="A0A0C9WF58"/>
<reference evidence="1 2" key="1">
    <citation type="submission" date="2014-04" db="EMBL/GenBank/DDBJ databases">
        <title>Evolutionary Origins and Diversification of the Mycorrhizal Mutualists.</title>
        <authorList>
            <consortium name="DOE Joint Genome Institute"/>
            <consortium name="Mycorrhizal Genomics Consortium"/>
            <person name="Kohler A."/>
            <person name="Kuo A."/>
            <person name="Nagy L.G."/>
            <person name="Floudas D."/>
            <person name="Copeland A."/>
            <person name="Barry K.W."/>
            <person name="Cichocki N."/>
            <person name="Veneault-Fourrey C."/>
            <person name="LaButti K."/>
            <person name="Lindquist E.A."/>
            <person name="Lipzen A."/>
            <person name="Lundell T."/>
            <person name="Morin E."/>
            <person name="Murat C."/>
            <person name="Riley R."/>
            <person name="Ohm R."/>
            <person name="Sun H."/>
            <person name="Tunlid A."/>
            <person name="Henrissat B."/>
            <person name="Grigoriev I.V."/>
            <person name="Hibbett D.S."/>
            <person name="Martin F."/>
        </authorList>
    </citation>
    <scope>NUCLEOTIDE SEQUENCE [LARGE SCALE GENOMIC DNA]</scope>
    <source>
        <strain evidence="1 2">MD-312</strain>
    </source>
</reference>
<evidence type="ECO:0000313" key="1">
    <source>
        <dbReference type="EMBL" id="KIJ64506.1"/>
    </source>
</evidence>
<evidence type="ECO:0000313" key="2">
    <source>
        <dbReference type="Proteomes" id="UP000053820"/>
    </source>
</evidence>
<dbReference type="Gene3D" id="2.80.10.50">
    <property type="match status" value="1"/>
</dbReference>
<dbReference type="Proteomes" id="UP000053820">
    <property type="component" value="Unassembled WGS sequence"/>
</dbReference>
<dbReference type="EMBL" id="KN839846">
    <property type="protein sequence ID" value="KIJ64506.1"/>
    <property type="molecule type" value="Genomic_DNA"/>
</dbReference>
<name>A0A0C9WF58_9AGAM</name>
<organism evidence="1 2">
    <name type="scientific">Hydnomerulius pinastri MD-312</name>
    <dbReference type="NCBI Taxonomy" id="994086"/>
    <lineage>
        <taxon>Eukaryota</taxon>
        <taxon>Fungi</taxon>
        <taxon>Dikarya</taxon>
        <taxon>Basidiomycota</taxon>
        <taxon>Agaricomycotina</taxon>
        <taxon>Agaricomycetes</taxon>
        <taxon>Agaricomycetidae</taxon>
        <taxon>Boletales</taxon>
        <taxon>Boletales incertae sedis</taxon>
        <taxon>Leucogyrophana</taxon>
    </lineage>
</organism>
<accession>A0A0C9WF58</accession>
<gene>
    <name evidence="1" type="ORF">HYDPIDRAFT_40250</name>
</gene>
<protein>
    <recommendedName>
        <fullName evidence="3">Ricin B lectin domain-containing protein</fullName>
    </recommendedName>
</protein>
<dbReference type="InterPro" id="IPR035992">
    <property type="entry name" value="Ricin_B-like_lectins"/>
</dbReference>
<sequence length="122" mass="13194">MYNGSSAEGNPVVGWSYDGVDTHRRWTLEVLDASQGLVAFRNQSSGTLASAKGSTVGAPVVGTQGSYYFRLISTRTAEYQIQLPFPADPLNWRLANNTSNTPIVLATPNASDNNQLWAFIAI</sequence>
<keyword evidence="2" id="KW-1185">Reference proteome</keyword>
<dbReference type="HOGENOM" id="CLU_2027038_0_0_1"/>
<evidence type="ECO:0008006" key="3">
    <source>
        <dbReference type="Google" id="ProtNLM"/>
    </source>
</evidence>